<dbReference type="Proteomes" id="UP000765338">
    <property type="component" value="Unassembled WGS sequence"/>
</dbReference>
<dbReference type="EMBL" id="PDLY01000001">
    <property type="protein sequence ID" value="MBA5726906.1"/>
    <property type="molecule type" value="Genomic_DNA"/>
</dbReference>
<organism evidence="1 2">
    <name type="scientific">Bombella mellum</name>
    <dbReference type="NCBI Taxonomy" id="2039288"/>
    <lineage>
        <taxon>Bacteria</taxon>
        <taxon>Pseudomonadati</taxon>
        <taxon>Pseudomonadota</taxon>
        <taxon>Alphaproteobacteria</taxon>
        <taxon>Acetobacterales</taxon>
        <taxon>Acetobacteraceae</taxon>
        <taxon>Bombella</taxon>
    </lineage>
</organism>
<proteinExistence type="predicted"/>
<accession>A0ABR5ZRE6</accession>
<evidence type="ECO:0000313" key="2">
    <source>
        <dbReference type="Proteomes" id="UP000765338"/>
    </source>
</evidence>
<dbReference type="RefSeq" id="WP_182040474.1">
    <property type="nucleotide sequence ID" value="NZ_PDLY01000001.1"/>
</dbReference>
<evidence type="ECO:0000313" key="1">
    <source>
        <dbReference type="EMBL" id="MBA5726906.1"/>
    </source>
</evidence>
<protein>
    <submittedName>
        <fullName evidence="1">Uncharacterized protein</fullName>
    </submittedName>
</protein>
<name>A0ABR5ZRE6_9PROT</name>
<comment type="caution">
    <text evidence="1">The sequence shown here is derived from an EMBL/GenBank/DDBJ whole genome shotgun (WGS) entry which is preliminary data.</text>
</comment>
<reference evidence="1 2" key="1">
    <citation type="submission" date="2017-10" db="EMBL/GenBank/DDBJ databases">
        <authorList>
            <person name="Jakob F."/>
        </authorList>
    </citation>
    <scope>NUCLEOTIDE SEQUENCE [LARGE SCALE GENOMIC DNA]</scope>
    <source>
        <strain evidence="1 2">TMW 2.1889</strain>
    </source>
</reference>
<gene>
    <name evidence="1" type="ORF">CPA56_02710</name>
</gene>
<sequence length="180" mass="21151">MAAERKKKRTPKTESLTIRLDPKMRFALDFVARMKGQTITKVIETAVMEKADNEFVIHETFDWNDGEVKEKRTWKDYWNVNEAVRFINLARAKETNPTFEEEFCLQFMEDHNNYFFKGGDGSPDKEKLDVLWPLMPEFLAVWEETKATDREKVKIMMDKALIKAGLMHENFGTCGEELPF</sequence>
<keyword evidence="2" id="KW-1185">Reference proteome</keyword>